<dbReference type="InterPro" id="IPR036856">
    <property type="entry name" value="Ald_Oxase/Xan_DH_a/b_sf"/>
</dbReference>
<dbReference type="KEGG" id="cpor:BED41_14030"/>
<dbReference type="Gene3D" id="3.90.1170.50">
    <property type="entry name" value="Aldehyde oxidase/xanthine dehydrogenase, a/b hammerhead"/>
    <property type="match status" value="1"/>
</dbReference>
<sequence>MEKFKSIGLKQSFVDAREKVTGSARYLDDLEFPGLLFGKILRSPHPHARILSIDTSAAEALPGVKAVITAKDCPQNKFGMEIADVDMLAVEKVRYVGDEVAAVAAETDEIAREALKLVKVEYEILPVVDDPMKALEKDSPLVHVEKGTNIAREYHIQRGDIEADFASCDYIFEKEFSTHRVSGLYLEPFGAVAQWESNGRLTVWTGLQSAFQGRNEIAKALGIKPSMVTVKSPFIGGGFGAKIWIRNFHPIAAVLAKKTGRPVKILLTRDEEQLTTRPRIAPRMKVKLGMMKDGTMVCKQATIVADNGAYSWAAPKVLLNLSMRTDCLYRYKSSKCDSYLVYTNLIPTSGFRGYGNSQMHFAVESFIDECCRKVGLDPVEVRLKNCVHKGDMTLHRWHIKSCELSECIRIAAEKIRENRLPAEEQNGRIKRGIGVACMTHVSGNRGGDKFDGSSAMVRIHEDGEVFIFSGEADMGQGAKTVFAQIASEKLGVPIDDITVMPLDTDVSPFGMGTYSSRVTTVGGKAVFLASEKVLDQVLTLAAEMSKRQRDTMYMENGLIKCSRDPSILMTLKEVAAKAIRSRAGVPLTAYVTYDPPTEGADKDFYGDYSSAYSFGAHGVEVEVDTYTGKVKVLRVIAVHDVGKVINELGLNGQITGGVAQGIGWCLYENMLFKKGVPATNGLHGYTFMTIKDMPAVEGIAIESNDPIGPYGAKGVGEPTLIPTAPAIANAIEDACGVRMRDLPITPEKLYWALHAPKED</sequence>
<dbReference type="SMART" id="SM01008">
    <property type="entry name" value="Ald_Xan_dh_C"/>
    <property type="match status" value="1"/>
</dbReference>
<feature type="domain" description="Aldehyde oxidase/xanthine dehydrogenase a/b hammerhead" evidence="1">
    <location>
        <begin position="21"/>
        <end position="126"/>
    </location>
</feature>
<reference evidence="2" key="1">
    <citation type="submission" date="2016-08" db="EMBL/GenBank/DDBJ databases">
        <title>Complete genome of Cloacibacillus porcorum.</title>
        <authorList>
            <person name="Looft T."/>
            <person name="Bayles D.O."/>
            <person name="Alt D.P."/>
        </authorList>
    </citation>
    <scope>NUCLEOTIDE SEQUENCE [LARGE SCALE GENOMIC DNA]</scope>
    <source>
        <strain evidence="2">CL-84</strain>
    </source>
</reference>
<dbReference type="InterPro" id="IPR016208">
    <property type="entry name" value="Ald_Oxase/xanthine_DH-like"/>
</dbReference>
<evidence type="ECO:0000313" key="2">
    <source>
        <dbReference type="EMBL" id="ANZ46118.1"/>
    </source>
</evidence>
<dbReference type="Proteomes" id="UP000093044">
    <property type="component" value="Chromosome"/>
</dbReference>
<dbReference type="SUPFAM" id="SSF56003">
    <property type="entry name" value="Molybdenum cofactor-binding domain"/>
    <property type="match status" value="1"/>
</dbReference>
<dbReference type="Pfam" id="PF02738">
    <property type="entry name" value="MoCoBD_1"/>
    <property type="match status" value="1"/>
</dbReference>
<dbReference type="OrthoDB" id="9759099at2"/>
<dbReference type="AlphaFoldDB" id="A0A1B2I804"/>
<dbReference type="InterPro" id="IPR037165">
    <property type="entry name" value="AldOxase/xan_DH_Mopterin-bd_sf"/>
</dbReference>
<evidence type="ECO:0000259" key="1">
    <source>
        <dbReference type="SMART" id="SM01008"/>
    </source>
</evidence>
<keyword evidence="3" id="KW-1185">Reference proteome</keyword>
<dbReference type="Gene3D" id="3.30.365.10">
    <property type="entry name" value="Aldehyde oxidase/xanthine dehydrogenase, molybdopterin binding domain"/>
    <property type="match status" value="4"/>
</dbReference>
<evidence type="ECO:0000313" key="3">
    <source>
        <dbReference type="Proteomes" id="UP000093044"/>
    </source>
</evidence>
<name>A0A1B2I804_9BACT</name>
<dbReference type="InterPro" id="IPR046867">
    <property type="entry name" value="AldOxase/xan_DH_MoCoBD2"/>
</dbReference>
<accession>A0A1B2I804</accession>
<dbReference type="InterPro" id="IPR000674">
    <property type="entry name" value="Ald_Oxase/Xan_DH_a/b"/>
</dbReference>
<organism evidence="2 3">
    <name type="scientific">Cloacibacillus porcorum</name>
    <dbReference type="NCBI Taxonomy" id="1197717"/>
    <lineage>
        <taxon>Bacteria</taxon>
        <taxon>Thermotogati</taxon>
        <taxon>Synergistota</taxon>
        <taxon>Synergistia</taxon>
        <taxon>Synergistales</taxon>
        <taxon>Synergistaceae</taxon>
        <taxon>Cloacibacillus</taxon>
    </lineage>
</organism>
<dbReference type="Pfam" id="PF01315">
    <property type="entry name" value="Ald_Xan_dh_C"/>
    <property type="match status" value="1"/>
</dbReference>
<proteinExistence type="predicted"/>
<dbReference type="EMBL" id="CP016757">
    <property type="protein sequence ID" value="ANZ46118.1"/>
    <property type="molecule type" value="Genomic_DNA"/>
</dbReference>
<dbReference type="RefSeq" id="WP_066747662.1">
    <property type="nucleotide sequence ID" value="NZ_CP016757.1"/>
</dbReference>
<dbReference type="PANTHER" id="PTHR11908">
    <property type="entry name" value="XANTHINE DEHYDROGENASE"/>
    <property type="match status" value="1"/>
</dbReference>
<dbReference type="GO" id="GO:0016491">
    <property type="term" value="F:oxidoreductase activity"/>
    <property type="evidence" value="ECO:0007669"/>
    <property type="project" value="InterPro"/>
</dbReference>
<protein>
    <recommendedName>
        <fullName evidence="1">Aldehyde oxidase/xanthine dehydrogenase a/b hammerhead domain-containing protein</fullName>
    </recommendedName>
</protein>
<dbReference type="InterPro" id="IPR008274">
    <property type="entry name" value="AldOxase/xan_DH_MoCoBD1"/>
</dbReference>
<dbReference type="STRING" id="1197717.BED41_14030"/>
<dbReference type="GO" id="GO:0005506">
    <property type="term" value="F:iron ion binding"/>
    <property type="evidence" value="ECO:0007669"/>
    <property type="project" value="InterPro"/>
</dbReference>
<dbReference type="PANTHER" id="PTHR11908:SF157">
    <property type="entry name" value="XANTHINE DEHYDROGENASE SUBUNIT D-RELATED"/>
    <property type="match status" value="1"/>
</dbReference>
<dbReference type="GeneID" id="83058965"/>
<gene>
    <name evidence="2" type="ORF">BED41_14030</name>
</gene>
<dbReference type="Pfam" id="PF20256">
    <property type="entry name" value="MoCoBD_2"/>
    <property type="match status" value="1"/>
</dbReference>
<dbReference type="SUPFAM" id="SSF54665">
    <property type="entry name" value="CO dehydrogenase molybdoprotein N-domain-like"/>
    <property type="match status" value="1"/>
</dbReference>